<dbReference type="EMBL" id="BK032823">
    <property type="protein sequence ID" value="DAF62408.1"/>
    <property type="molecule type" value="Genomic_DNA"/>
</dbReference>
<protein>
    <submittedName>
        <fullName evidence="1">Uncharacterized protein</fullName>
    </submittedName>
</protein>
<proteinExistence type="predicted"/>
<reference evidence="1" key="1">
    <citation type="journal article" date="2021" name="Proc. Natl. Acad. Sci. U.S.A.">
        <title>A Catalog of Tens of Thousands of Viruses from Human Metagenomes Reveals Hidden Associations with Chronic Diseases.</title>
        <authorList>
            <person name="Tisza M.J."/>
            <person name="Buck C.B."/>
        </authorList>
    </citation>
    <scope>NUCLEOTIDE SEQUENCE</scope>
    <source>
        <strain evidence="1">CtIty1</strain>
    </source>
</reference>
<accession>A0A8S5TGZ0</accession>
<evidence type="ECO:0000313" key="1">
    <source>
        <dbReference type="EMBL" id="DAF62408.1"/>
    </source>
</evidence>
<sequence>MSAIYVKMFVLDTNNEFDEEMKFGPYEYEANEDGTQSMSEDDAFDAALDRVYYERDNMGLEDLPPRERLDILERVSGMELSKFYQIYIDPETENIYAFSISNESGDLIDSGINLYDQD</sequence>
<name>A0A8S5TGZ0_9CAUD</name>
<organism evidence="1">
    <name type="scientific">Myoviridae sp. ctIty1</name>
    <dbReference type="NCBI Taxonomy" id="2827673"/>
    <lineage>
        <taxon>Viruses</taxon>
        <taxon>Duplodnaviria</taxon>
        <taxon>Heunggongvirae</taxon>
        <taxon>Uroviricota</taxon>
        <taxon>Caudoviricetes</taxon>
    </lineage>
</organism>